<keyword evidence="1" id="KW-1133">Transmembrane helix</keyword>
<feature type="transmembrane region" description="Helical" evidence="1">
    <location>
        <begin position="12"/>
        <end position="31"/>
    </location>
</feature>
<comment type="caution">
    <text evidence="2">The sequence shown here is derived from an EMBL/GenBank/DDBJ whole genome shotgun (WGS) entry which is preliminary data.</text>
</comment>
<dbReference type="AlphaFoldDB" id="A0AA36GZB4"/>
<name>A0AA36GZB4_CYLNA</name>
<dbReference type="Pfam" id="PF13896">
    <property type="entry name" value="Glyco_transf_49"/>
    <property type="match status" value="1"/>
</dbReference>
<evidence type="ECO:0000256" key="1">
    <source>
        <dbReference type="SAM" id="Phobius"/>
    </source>
</evidence>
<dbReference type="Proteomes" id="UP001176961">
    <property type="component" value="Unassembled WGS sequence"/>
</dbReference>
<evidence type="ECO:0000313" key="3">
    <source>
        <dbReference type="Proteomes" id="UP001176961"/>
    </source>
</evidence>
<gene>
    <name evidence="2" type="ORF">CYNAS_LOCUS12880</name>
</gene>
<accession>A0AA36GZB4</accession>
<dbReference type="PANTHER" id="PTHR47411:SF3">
    <property type="entry name" value="I-BETA-1,3-N-ACETYLGLUCOSAMINYLTRANSFERASE"/>
    <property type="match status" value="1"/>
</dbReference>
<evidence type="ECO:0000313" key="2">
    <source>
        <dbReference type="EMBL" id="CAJ0600897.1"/>
    </source>
</evidence>
<keyword evidence="1" id="KW-0472">Membrane</keyword>
<dbReference type="EMBL" id="CATQJL010000305">
    <property type="protein sequence ID" value="CAJ0600897.1"/>
    <property type="molecule type" value="Genomic_DNA"/>
</dbReference>
<reference evidence="2" key="1">
    <citation type="submission" date="2023-07" db="EMBL/GenBank/DDBJ databases">
        <authorList>
            <consortium name="CYATHOMIX"/>
        </authorList>
    </citation>
    <scope>NUCLEOTIDE SEQUENCE</scope>
    <source>
        <strain evidence="2">N/A</strain>
    </source>
</reference>
<keyword evidence="1" id="KW-0812">Transmembrane</keyword>
<organism evidence="2 3">
    <name type="scientific">Cylicocyclus nassatus</name>
    <name type="common">Nematode worm</name>
    <dbReference type="NCBI Taxonomy" id="53992"/>
    <lineage>
        <taxon>Eukaryota</taxon>
        <taxon>Metazoa</taxon>
        <taxon>Ecdysozoa</taxon>
        <taxon>Nematoda</taxon>
        <taxon>Chromadorea</taxon>
        <taxon>Rhabditida</taxon>
        <taxon>Rhabditina</taxon>
        <taxon>Rhabditomorpha</taxon>
        <taxon>Strongyloidea</taxon>
        <taxon>Strongylidae</taxon>
        <taxon>Cylicocyclus</taxon>
    </lineage>
</organism>
<sequence length="407" mass="47999">MEQRENIYRSYFFYIGAFAPISHLTPTHLYGRTSLLSGRRISKRRDLLESNNIPTTVHSSRYCIAYNITKASRSFREDNLEPITLAIHSTSLYLHLLDEQIQSWDGPVSLAFFIDRGSASAVQYLLDLYRCRDEYRAKLSLHVVYKLSAFQERCYPLPLMSQSMPCKNLTKRYRKRFLENLLPPFGIYPINVMRNVARRGAPSLIHLISDIEMVFSLNFAENAKKIANEHIKEGAKKLIVIRRFEIKENATVPRNHTSLKELIDDKIAFEYHHKLFPLGHTIEALWEWFRRSKSQPEPYVWEIPYKNPAWEPQFIMHATDPMSEEGMPTRHRDQQALAYELCRANYTFLLASQLFNVHRGIKTVTTSMDSAVVQHQTRLRYRAFKKFVHRIDRMYPKTIRRCKRFVM</sequence>
<protein>
    <submittedName>
        <fullName evidence="2">Uncharacterized protein</fullName>
    </submittedName>
</protein>
<keyword evidence="3" id="KW-1185">Reference proteome</keyword>
<dbReference type="PANTHER" id="PTHR47411">
    <property type="entry name" value="B3GNT1, BETA-1,3-N-ACETYLGUCOSAMINYLTRANSFERASE 1, HOMOLOG"/>
    <property type="match status" value="1"/>
</dbReference>
<proteinExistence type="predicted"/>